<dbReference type="RefSeq" id="WP_197114103.1">
    <property type="nucleotide sequence ID" value="NZ_JACBXQ010000001.1"/>
</dbReference>
<dbReference type="InterPro" id="IPR016064">
    <property type="entry name" value="NAD/diacylglycerol_kinase_sf"/>
</dbReference>
<dbReference type="InterPro" id="IPR001206">
    <property type="entry name" value="Diacylglycerol_kinase_cat_dom"/>
</dbReference>
<dbReference type="InterPro" id="IPR045540">
    <property type="entry name" value="YegS/DAGK_C"/>
</dbReference>
<organism evidence="10 11">
    <name type="scientific">Facklamia lactis</name>
    <dbReference type="NCBI Taxonomy" id="2749967"/>
    <lineage>
        <taxon>Bacteria</taxon>
        <taxon>Bacillati</taxon>
        <taxon>Bacillota</taxon>
        <taxon>Bacilli</taxon>
        <taxon>Lactobacillales</taxon>
        <taxon>Aerococcaceae</taxon>
        <taxon>Facklamia</taxon>
    </lineage>
</organism>
<dbReference type="Proteomes" id="UP000721415">
    <property type="component" value="Unassembled WGS sequence"/>
</dbReference>
<evidence type="ECO:0000256" key="5">
    <source>
        <dbReference type="ARBA" id="ARBA00022777"/>
    </source>
</evidence>
<evidence type="ECO:0000256" key="8">
    <source>
        <dbReference type="ARBA" id="ARBA00023264"/>
    </source>
</evidence>
<evidence type="ECO:0000313" key="11">
    <source>
        <dbReference type="Proteomes" id="UP000721415"/>
    </source>
</evidence>
<keyword evidence="4" id="KW-0547">Nucleotide-binding</keyword>
<dbReference type="PROSITE" id="PS50146">
    <property type="entry name" value="DAGK"/>
    <property type="match status" value="1"/>
</dbReference>
<dbReference type="EMBL" id="JACBXQ010000001">
    <property type="protein sequence ID" value="MBG9985624.1"/>
    <property type="molecule type" value="Genomic_DNA"/>
</dbReference>
<evidence type="ECO:0000256" key="7">
    <source>
        <dbReference type="ARBA" id="ARBA00023209"/>
    </source>
</evidence>
<keyword evidence="7" id="KW-0443">Lipid metabolism</keyword>
<dbReference type="SUPFAM" id="SSF111331">
    <property type="entry name" value="NAD kinase/diacylglycerol kinase-like"/>
    <property type="match status" value="1"/>
</dbReference>
<comment type="caution">
    <text evidence="10">The sequence shown here is derived from an EMBL/GenBank/DDBJ whole genome shotgun (WGS) entry which is preliminary data.</text>
</comment>
<sequence>MIEKVYIICNHEAGQGKGLKILNEVRDELDQYRIPYLIQETQYASHATTLATHLAQKYFDPSKHRLAIIGGDGSLHEVVSGLVNLGIKIPLSFFGVGTGNDFHRAYQKGKTTSDIVKSMLFEHEATEIKIGVYEQVIHQEKGAFVNSIGNGFDAEVSYNVQKMKLKEKLASLKLTSLAYLVSLFLSIKHLKYFEAEITVDGQKHHFDKCGFITTTNHPFFGGGIRLYPNDLTKESLLSCIIVHDLTPKRILSLFWQILVTQKHLGYPYTSRLDGEKIEIKTTQPLRTQIDGENQIKSCIHYQIQISNYPFYI</sequence>
<evidence type="ECO:0000256" key="4">
    <source>
        <dbReference type="ARBA" id="ARBA00022741"/>
    </source>
</evidence>
<keyword evidence="7" id="KW-0444">Lipid biosynthesis</keyword>
<evidence type="ECO:0000256" key="6">
    <source>
        <dbReference type="ARBA" id="ARBA00022840"/>
    </source>
</evidence>
<keyword evidence="8" id="KW-1208">Phospholipid metabolism</keyword>
<dbReference type="Pfam" id="PF00781">
    <property type="entry name" value="DAGK_cat"/>
    <property type="match status" value="1"/>
</dbReference>
<comment type="similarity">
    <text evidence="2">Belongs to the diacylglycerol/lipid kinase family.</text>
</comment>
<reference evidence="10 11" key="1">
    <citation type="submission" date="2020-07" db="EMBL/GenBank/DDBJ databases">
        <title>Facklamia lactis sp. nov., isolated from raw milk.</title>
        <authorList>
            <person name="Doll E.V."/>
            <person name="Huptas C."/>
            <person name="Staib L."/>
            <person name="Wenning M."/>
            <person name="Scherer S."/>
        </authorList>
    </citation>
    <scope>NUCLEOTIDE SEQUENCE [LARGE SCALE GENOMIC DNA]</scope>
    <source>
        <strain evidence="10 11">DSM 111018</strain>
    </source>
</reference>
<proteinExistence type="inferred from homology"/>
<dbReference type="Gene3D" id="3.40.50.10330">
    <property type="entry name" value="Probable inorganic polyphosphate/atp-NAD kinase, domain 1"/>
    <property type="match status" value="1"/>
</dbReference>
<dbReference type="Gene3D" id="2.60.200.40">
    <property type="match status" value="1"/>
</dbReference>
<evidence type="ECO:0000256" key="2">
    <source>
        <dbReference type="ARBA" id="ARBA00005983"/>
    </source>
</evidence>
<accession>A0ABS0LQR1</accession>
<protein>
    <submittedName>
        <fullName evidence="10">Lipid kinase</fullName>
    </submittedName>
</protein>
<keyword evidence="3" id="KW-0808">Transferase</keyword>
<dbReference type="Pfam" id="PF19279">
    <property type="entry name" value="YegS_C"/>
    <property type="match status" value="1"/>
</dbReference>
<dbReference type="PANTHER" id="PTHR12358">
    <property type="entry name" value="SPHINGOSINE KINASE"/>
    <property type="match status" value="1"/>
</dbReference>
<name>A0ABS0LQR1_9LACT</name>
<keyword evidence="7" id="KW-0594">Phospholipid biosynthesis</keyword>
<keyword evidence="6" id="KW-0067">ATP-binding</keyword>
<dbReference type="PANTHER" id="PTHR12358:SF106">
    <property type="entry name" value="LIPID KINASE YEGS"/>
    <property type="match status" value="1"/>
</dbReference>
<dbReference type="InterPro" id="IPR050187">
    <property type="entry name" value="Lipid_Phosphate_FormReg"/>
</dbReference>
<gene>
    <name evidence="10" type="ORF">HZY91_01805</name>
</gene>
<dbReference type="InterPro" id="IPR017438">
    <property type="entry name" value="ATP-NAD_kinase_N"/>
</dbReference>
<evidence type="ECO:0000256" key="3">
    <source>
        <dbReference type="ARBA" id="ARBA00022679"/>
    </source>
</evidence>
<keyword evidence="5 10" id="KW-0418">Kinase</keyword>
<evidence type="ECO:0000313" key="10">
    <source>
        <dbReference type="EMBL" id="MBG9985624.1"/>
    </source>
</evidence>
<dbReference type="GO" id="GO:0016301">
    <property type="term" value="F:kinase activity"/>
    <property type="evidence" value="ECO:0007669"/>
    <property type="project" value="UniProtKB-KW"/>
</dbReference>
<feature type="domain" description="DAGKc" evidence="9">
    <location>
        <begin position="1"/>
        <end position="141"/>
    </location>
</feature>
<comment type="cofactor">
    <cofactor evidence="1">
        <name>Mg(2+)</name>
        <dbReference type="ChEBI" id="CHEBI:18420"/>
    </cofactor>
</comment>
<dbReference type="SMART" id="SM00046">
    <property type="entry name" value="DAGKc"/>
    <property type="match status" value="1"/>
</dbReference>
<evidence type="ECO:0000256" key="1">
    <source>
        <dbReference type="ARBA" id="ARBA00001946"/>
    </source>
</evidence>
<keyword evidence="11" id="KW-1185">Reference proteome</keyword>
<evidence type="ECO:0000259" key="9">
    <source>
        <dbReference type="PROSITE" id="PS50146"/>
    </source>
</evidence>